<proteinExistence type="predicted"/>
<dbReference type="EMBL" id="SSTD01008475">
    <property type="protein sequence ID" value="TYK15562.1"/>
    <property type="molecule type" value="Genomic_DNA"/>
</dbReference>
<keyword evidence="2" id="KW-0695">RNA-directed DNA polymerase</keyword>
<organism evidence="2 3">
    <name type="scientific">Cucumis melo var. makuwa</name>
    <name type="common">Oriental melon</name>
    <dbReference type="NCBI Taxonomy" id="1194695"/>
    <lineage>
        <taxon>Eukaryota</taxon>
        <taxon>Viridiplantae</taxon>
        <taxon>Streptophyta</taxon>
        <taxon>Embryophyta</taxon>
        <taxon>Tracheophyta</taxon>
        <taxon>Spermatophyta</taxon>
        <taxon>Magnoliopsida</taxon>
        <taxon>eudicotyledons</taxon>
        <taxon>Gunneridae</taxon>
        <taxon>Pentapetalae</taxon>
        <taxon>rosids</taxon>
        <taxon>fabids</taxon>
        <taxon>Cucurbitales</taxon>
        <taxon>Cucurbitaceae</taxon>
        <taxon>Benincaseae</taxon>
        <taxon>Cucumis</taxon>
    </lineage>
</organism>
<feature type="region of interest" description="Disordered" evidence="1">
    <location>
        <begin position="116"/>
        <end position="147"/>
    </location>
</feature>
<reference evidence="2 3" key="1">
    <citation type="submission" date="2019-08" db="EMBL/GenBank/DDBJ databases">
        <title>Draft genome sequences of two oriental melons (Cucumis melo L. var makuwa).</title>
        <authorList>
            <person name="Kwon S.-Y."/>
        </authorList>
    </citation>
    <scope>NUCLEOTIDE SEQUENCE [LARGE SCALE GENOMIC DNA]</scope>
    <source>
        <strain evidence="3">cv. Chang Bougi</strain>
        <tissue evidence="2">Leaf</tissue>
    </source>
</reference>
<dbReference type="Proteomes" id="UP000321947">
    <property type="component" value="Unassembled WGS sequence"/>
</dbReference>
<keyword evidence="2" id="KW-0808">Transferase</keyword>
<feature type="region of interest" description="Disordered" evidence="1">
    <location>
        <begin position="1"/>
        <end position="28"/>
    </location>
</feature>
<comment type="caution">
    <text evidence="2">The sequence shown here is derived from an EMBL/GenBank/DDBJ whole genome shotgun (WGS) entry which is preliminary data.</text>
</comment>
<evidence type="ECO:0000256" key="1">
    <source>
        <dbReference type="SAM" id="MobiDB-lite"/>
    </source>
</evidence>
<name>A0A5D3CVM0_CUCMM</name>
<evidence type="ECO:0000313" key="2">
    <source>
        <dbReference type="EMBL" id="TYK15562.1"/>
    </source>
</evidence>
<evidence type="ECO:0000313" key="3">
    <source>
        <dbReference type="Proteomes" id="UP000321947"/>
    </source>
</evidence>
<sequence length="264" mass="30100">MLRFRPTPASDTDSAAFSAQSSNHANDKNNGKPILICEYCKKQWHTQDRTPTLDVITQSEESLDLRLWGYKSLDSLSNLLPSTMSNFDPPPIFLPKNQVPRKTYNRRNLIREVWSPTSQSPTPVQEFKPPRDQGIENPTEPCTNNKMNENHKSAVAILENVEEKNSGDETDVRAETSNNEAEQDHTKKLDEYDPSLNILIALIKGTRSCTKYPICNNVSYDNLSPKFRAFTANFDSSIIPKNIYTTLECPEWKNVLMEEMKAKE</sequence>
<dbReference type="AlphaFoldDB" id="A0A5D3CVM0"/>
<dbReference type="GO" id="GO:0003964">
    <property type="term" value="F:RNA-directed DNA polymerase activity"/>
    <property type="evidence" value="ECO:0007669"/>
    <property type="project" value="UniProtKB-KW"/>
</dbReference>
<feature type="compositionally biased region" description="Polar residues" evidence="1">
    <location>
        <begin position="9"/>
        <end position="24"/>
    </location>
</feature>
<feature type="region of interest" description="Disordered" evidence="1">
    <location>
        <begin position="162"/>
        <end position="186"/>
    </location>
</feature>
<feature type="compositionally biased region" description="Basic and acidic residues" evidence="1">
    <location>
        <begin position="162"/>
        <end position="174"/>
    </location>
</feature>
<gene>
    <name evidence="2" type="ORF">E5676_scaffold35G00550</name>
</gene>
<accession>A0A5D3CVM0</accession>
<protein>
    <submittedName>
        <fullName evidence="2">Reverse transcriptase</fullName>
    </submittedName>
</protein>
<keyword evidence="2" id="KW-0548">Nucleotidyltransferase</keyword>